<dbReference type="InterPro" id="IPR002562">
    <property type="entry name" value="3'-5'_exonuclease_dom"/>
</dbReference>
<reference evidence="3 4" key="1">
    <citation type="submission" date="2015-04" db="EMBL/GenBank/DDBJ databases">
        <authorList>
            <person name="Syromyatnikov M.Y."/>
            <person name="Popov V.N."/>
        </authorList>
    </citation>
    <scope>NUCLEOTIDE SEQUENCE [LARGE SCALE GENOMIC DNA]</scope>
</reference>
<gene>
    <name evidence="3" type="ORF">CLUMA_CG017229</name>
</gene>
<dbReference type="Proteomes" id="UP000183832">
    <property type="component" value="Unassembled WGS sequence"/>
</dbReference>
<organism evidence="3 4">
    <name type="scientific">Clunio marinus</name>
    <dbReference type="NCBI Taxonomy" id="568069"/>
    <lineage>
        <taxon>Eukaryota</taxon>
        <taxon>Metazoa</taxon>
        <taxon>Ecdysozoa</taxon>
        <taxon>Arthropoda</taxon>
        <taxon>Hexapoda</taxon>
        <taxon>Insecta</taxon>
        <taxon>Pterygota</taxon>
        <taxon>Neoptera</taxon>
        <taxon>Endopterygota</taxon>
        <taxon>Diptera</taxon>
        <taxon>Nematocera</taxon>
        <taxon>Chironomoidea</taxon>
        <taxon>Chironomidae</taxon>
        <taxon>Clunio</taxon>
    </lineage>
</organism>
<evidence type="ECO:0000313" key="3">
    <source>
        <dbReference type="EMBL" id="CRL04117.1"/>
    </source>
</evidence>
<dbReference type="GO" id="GO:0006139">
    <property type="term" value="P:nucleobase-containing compound metabolic process"/>
    <property type="evidence" value="ECO:0007669"/>
    <property type="project" value="InterPro"/>
</dbReference>
<dbReference type="InterPro" id="IPR036397">
    <property type="entry name" value="RNaseH_sf"/>
</dbReference>
<dbReference type="SMART" id="SM00474">
    <property type="entry name" value="35EXOc"/>
    <property type="match status" value="1"/>
</dbReference>
<feature type="compositionally biased region" description="Acidic residues" evidence="1">
    <location>
        <begin position="407"/>
        <end position="416"/>
    </location>
</feature>
<dbReference type="AlphaFoldDB" id="A0A1J1IV78"/>
<dbReference type="SUPFAM" id="SSF53098">
    <property type="entry name" value="Ribonuclease H-like"/>
    <property type="match status" value="1"/>
</dbReference>
<dbReference type="Gene3D" id="3.30.420.10">
    <property type="entry name" value="Ribonuclease H-like superfamily/Ribonuclease H"/>
    <property type="match status" value="1"/>
</dbReference>
<proteinExistence type="predicted"/>
<keyword evidence="4" id="KW-1185">Reference proteome</keyword>
<name>A0A1J1IV78_9DIPT</name>
<feature type="domain" description="3'-5' exonuclease" evidence="2">
    <location>
        <begin position="448"/>
        <end position="644"/>
    </location>
</feature>
<dbReference type="InterPro" id="IPR012337">
    <property type="entry name" value="RNaseH-like_sf"/>
</dbReference>
<evidence type="ECO:0000256" key="1">
    <source>
        <dbReference type="SAM" id="MobiDB-lite"/>
    </source>
</evidence>
<dbReference type="PANTHER" id="PTHR47765">
    <property type="entry name" value="3'-5' EXONUCLEASE DOMAIN-CONTAINING PROTEIN"/>
    <property type="match status" value="1"/>
</dbReference>
<accession>A0A1J1IV78</accession>
<dbReference type="EMBL" id="CVRI01000061">
    <property type="protein sequence ID" value="CRL04117.1"/>
    <property type="molecule type" value="Genomic_DNA"/>
</dbReference>
<dbReference type="STRING" id="568069.A0A1J1IV78"/>
<dbReference type="Pfam" id="PF01927">
    <property type="entry name" value="Mut7-C"/>
    <property type="match status" value="2"/>
</dbReference>
<dbReference type="Pfam" id="PF01612">
    <property type="entry name" value="DNA_pol_A_exo1"/>
    <property type="match status" value="1"/>
</dbReference>
<dbReference type="PANTHER" id="PTHR47765:SF2">
    <property type="entry name" value="EXONUCLEASE MUT-7 HOMOLOG"/>
    <property type="match status" value="1"/>
</dbReference>
<evidence type="ECO:0000313" key="4">
    <source>
        <dbReference type="Proteomes" id="UP000183832"/>
    </source>
</evidence>
<evidence type="ECO:0000259" key="2">
    <source>
        <dbReference type="SMART" id="SM00474"/>
    </source>
</evidence>
<sequence length="921" mass="106850">MSKYNNTLPAGFEDDDEVEDFDYYMTQCSNSSSNQPVNLSSQLQNTNGVKIIPNVPTGVGAGLNKSNFNIQLDANAQKWFDRIHQYWKQFKKSPVLSNDIQKFYAGSSNPFVHALMFFANTNDHLIPKSNTFAFTILEELLNFKKSTNLDTKSLLDDNIKMVAFNFVYKSGQTTTFKLVVEIFELVKSKKLFVSKIKELIAAKQFKDAGQIACDLKLFNEFTMEDFLIPLILEDKLGIFEDYLDKAEHLRMPTIKLLDSFLHRDTTVRQMCDRFIAKYDLKDVKYEKLHKKPISKLISRLTKKYQLPDEIAPNMKKHKEFGSLHFILRKNYIEKSLNKASFEEMVKDTIGKENKDLQVELVHTCLTYGSKDDAVDWTNYYEIPLEKVPPIVRDTILGIAEKPKIDSGWDDENDDNENSDKDNENVSITPQKSKEKVEEIHTLPLDPSRIVVVNTIPLYRTMINDLSSTKMIAFDTEWKPTILSCNNVSLIQLAHRDLIYLVDVITLTQEKMCDEDWGLLGKWIFNNDEILKLGFAHSTDISMLMKFQPLGIQSSQQSSHSYLDLQGLWQKVSNFPDFKFPFHDDDLPSHSLSNLVKLCFGKKLDKSNQFSNWQQRPLRDEQILYAALDAYCLFEIYDVIGNVISNMGINFDQLIDNILIENKKQIASMTKKESRQQKHSQIVEQIQIIRKPVNVNEIRFVTDFMIGSIGRLLRQIGVDTIILKGDSADHDECIKYSQRDDRIILTASQQLFINRYNKHAKHGNTFLINKHHNELEGLQEVVKHFKINVKRFNVFSRCMNCNCDEFLVASKLQMIKLKFDVVSDIPDELQKFFKDPEQFDRIEFPEFKRLSKWTRYAGQTMTKNKTNIKAMMADGTLRVFQTFYICELCTKIYWDGGHYHNNCGGKLDFIFNLFPEAEIEKK</sequence>
<dbReference type="OrthoDB" id="18193at2759"/>
<protein>
    <submittedName>
        <fullName evidence="3">CLUMA_CG017229, isoform A</fullName>
    </submittedName>
</protein>
<dbReference type="GO" id="GO:0008408">
    <property type="term" value="F:3'-5' exonuclease activity"/>
    <property type="evidence" value="ECO:0007669"/>
    <property type="project" value="InterPro"/>
</dbReference>
<dbReference type="InterPro" id="IPR052408">
    <property type="entry name" value="Exonuclease_MUT-7-like"/>
</dbReference>
<feature type="region of interest" description="Disordered" evidence="1">
    <location>
        <begin position="406"/>
        <end position="432"/>
    </location>
</feature>
<dbReference type="InterPro" id="IPR002782">
    <property type="entry name" value="Mut7-C_RNAse_dom"/>
</dbReference>
<dbReference type="GO" id="GO:0003676">
    <property type="term" value="F:nucleic acid binding"/>
    <property type="evidence" value="ECO:0007669"/>
    <property type="project" value="InterPro"/>
</dbReference>